<comment type="caution">
    <text evidence="1">The sequence shown here is derived from an EMBL/GenBank/DDBJ whole genome shotgun (WGS) entry which is preliminary data.</text>
</comment>
<organism evidence="1 2">
    <name type="scientific">Cryptosporidium meleagridis</name>
    <dbReference type="NCBI Taxonomy" id="93969"/>
    <lineage>
        <taxon>Eukaryota</taxon>
        <taxon>Sar</taxon>
        <taxon>Alveolata</taxon>
        <taxon>Apicomplexa</taxon>
        <taxon>Conoidasida</taxon>
        <taxon>Coccidia</taxon>
        <taxon>Eucoccidiorida</taxon>
        <taxon>Eimeriorina</taxon>
        <taxon>Cryptosporidiidae</taxon>
        <taxon>Cryptosporidium</taxon>
    </lineage>
</organism>
<dbReference type="Gene3D" id="1.20.58.1030">
    <property type="match status" value="1"/>
</dbReference>
<name>A0A2P4Z4S0_9CRYT</name>
<keyword evidence="2" id="KW-1185">Reference proteome</keyword>
<dbReference type="GO" id="GO:0000811">
    <property type="term" value="C:GINS complex"/>
    <property type="evidence" value="ECO:0007669"/>
    <property type="project" value="TreeGrafter"/>
</dbReference>
<dbReference type="PANTHER" id="PTHR21206:SF0">
    <property type="entry name" value="DNA REPLICATION COMPLEX GINS PROTEIN SLD5"/>
    <property type="match status" value="1"/>
</dbReference>
<dbReference type="AlphaFoldDB" id="A0A2P4Z4S0"/>
<dbReference type="GO" id="GO:0000727">
    <property type="term" value="P:double-strand break repair via break-induced replication"/>
    <property type="evidence" value="ECO:0007669"/>
    <property type="project" value="TreeGrafter"/>
</dbReference>
<dbReference type="PANTHER" id="PTHR21206">
    <property type="entry name" value="SLD5 PROTEIN"/>
    <property type="match status" value="1"/>
</dbReference>
<evidence type="ECO:0008006" key="3">
    <source>
        <dbReference type="Google" id="ProtNLM"/>
    </source>
</evidence>
<dbReference type="VEuPathDB" id="CryptoDB:CmeUKMEL1_15235"/>
<evidence type="ECO:0000313" key="2">
    <source>
        <dbReference type="Proteomes" id="UP000236928"/>
    </source>
</evidence>
<proteinExistence type="predicted"/>
<reference evidence="1 2" key="1">
    <citation type="submission" date="2014-04" db="EMBL/GenBank/DDBJ databases">
        <title>Comparative Genomics of Cryptosporidium Species.</title>
        <authorList>
            <person name="Silva J.C."/>
            <person name="Su Q."/>
            <person name="Chalmers R."/>
            <person name="Chibucos M.C."/>
            <person name="Elwin K."/>
            <person name="Godinez A."/>
            <person name="Guo F."/>
            <person name="Huynh K."/>
            <person name="Orvis J."/>
            <person name="Ott S."/>
            <person name="Sadzewicz L."/>
            <person name="Sengamalay N."/>
            <person name="Shetty A."/>
            <person name="Sun M."/>
            <person name="Tallon L."/>
            <person name="Xiao L."/>
            <person name="Zhang H."/>
            <person name="Fraser C.M."/>
            <person name="Zhu G."/>
            <person name="Kissinger J."/>
            <person name="Widmer G."/>
        </authorList>
    </citation>
    <scope>NUCLEOTIDE SEQUENCE [LARGE SCALE GENOMIC DNA]</scope>
    <source>
        <strain evidence="1 2">UKMEL1</strain>
    </source>
</reference>
<gene>
    <name evidence="1" type="ORF">CmeUKMEL1_15235</name>
</gene>
<dbReference type="GO" id="GO:0006261">
    <property type="term" value="P:DNA-templated DNA replication"/>
    <property type="evidence" value="ECO:0007669"/>
    <property type="project" value="InterPro"/>
</dbReference>
<protein>
    <recommendedName>
        <fullName evidence="3">DNA replication complex GINS protein SLD5</fullName>
    </recommendedName>
</protein>
<dbReference type="InterPro" id="IPR008591">
    <property type="entry name" value="GINS_Sld5"/>
</dbReference>
<dbReference type="OrthoDB" id="338231at2759"/>
<evidence type="ECO:0000313" key="1">
    <source>
        <dbReference type="EMBL" id="POM85006.1"/>
    </source>
</evidence>
<dbReference type="Proteomes" id="UP000236928">
    <property type="component" value="Unassembled WGS sequence"/>
</dbReference>
<sequence>MNHNEEDRLLLEKENSGVNLIDGNDLKYIDSLYSSKNFGLSEDSHIKNLRNSQETLLVSWINEIVSPELLTYCESSIQTLSHSIFKEKEKQRIMEVDGGILGIEDKIERDLVNLHINRSTNMLKMYLKQRLMKISEFPDFSIANSRTNSDLNSESNISPEEAVFALNLSKLQWKYLDETISKMKNTLASDSSVPIPAPSLNRSVRFKCMDSIGRVQLQSFVNPESASFTQFDGQNHFSQNDSEGVINIEKGKIYTCKYEDVRTLLDQNTIQLWPWPPITSNKNYSY</sequence>
<dbReference type="SUPFAM" id="SSF158573">
    <property type="entry name" value="GINS helical bundle-like"/>
    <property type="match status" value="1"/>
</dbReference>
<dbReference type="InterPro" id="IPR036224">
    <property type="entry name" value="GINS_bundle-like_dom_sf"/>
</dbReference>
<dbReference type="EMBL" id="JIBK01000048">
    <property type="protein sequence ID" value="POM85006.1"/>
    <property type="molecule type" value="Genomic_DNA"/>
</dbReference>
<accession>A0A2P4Z4S0</accession>